<keyword evidence="3 6" id="KW-0560">Oxidoreductase</keyword>
<dbReference type="EC" id="1.1.1.44" evidence="6"/>
<dbReference type="InterPro" id="IPR036291">
    <property type="entry name" value="NAD(P)-bd_dom_sf"/>
</dbReference>
<dbReference type="Gene3D" id="1.10.1040.10">
    <property type="entry name" value="N-(1-d-carboxylethyl)-l-norvaline Dehydrogenase, domain 2"/>
    <property type="match status" value="1"/>
</dbReference>
<dbReference type="GO" id="GO:0019521">
    <property type="term" value="P:D-gluconate metabolic process"/>
    <property type="evidence" value="ECO:0007669"/>
    <property type="project" value="UniProtKB-KW"/>
</dbReference>
<dbReference type="InterPro" id="IPR013328">
    <property type="entry name" value="6PGD_dom2"/>
</dbReference>
<accession>A0A7W7ZAD1</accession>
<reference evidence="6 7" key="1">
    <citation type="submission" date="2020-08" db="EMBL/GenBank/DDBJ databases">
        <title>Genomic Encyclopedia of Type Strains, Phase IV (KMG-V): Genome sequencing to study the core and pangenomes of soil and plant-associated prokaryotes.</title>
        <authorList>
            <person name="Whitman W."/>
        </authorList>
    </citation>
    <scope>NUCLEOTIDE SEQUENCE [LARGE SCALE GENOMIC DNA]</scope>
    <source>
        <strain evidence="6 7">M8UP14</strain>
    </source>
</reference>
<sequence>MQLAMVGLGRMGANMVKRLAKNGHECVVFDRSAATVADLAKENGVTGASSMEDLIGKLAKPRAIWLMIPAGVVEQTVEAIAPHLEPGDILIDGGNSYYIDDIARAKMLAEKGIEYVDVGTSGGVWGLERGYCMMIGGSKAIVEHLDPIFKTIAPGPGSIDRTPGRPTGIGTAEDGYLYCGPNGAGHFTKMVHNGIEYGMMAAYAEGLAVLKAANIGKHVAEIDAETTPLRDPEHYQYEFDLPEITEVWRRGSVIASWLLDLTATALIDDPQMSKFGGRVSDSGEGRWTIKAAIDEGVPTPVLTASLYERFSSRGNSLFADKLLSAMRFQFGGHHEVPEKK</sequence>
<dbReference type="NCBIfam" id="TIGR00872">
    <property type="entry name" value="gnd_rel"/>
    <property type="match status" value="1"/>
</dbReference>
<dbReference type="InterPro" id="IPR004849">
    <property type="entry name" value="6DGDH_YqeC"/>
</dbReference>
<dbReference type="InterPro" id="IPR008927">
    <property type="entry name" value="6-PGluconate_DH-like_C_sf"/>
</dbReference>
<evidence type="ECO:0000256" key="3">
    <source>
        <dbReference type="ARBA" id="ARBA00023002"/>
    </source>
</evidence>
<dbReference type="PROSITE" id="PS00895">
    <property type="entry name" value="3_HYDROXYISOBUT_DH"/>
    <property type="match status" value="1"/>
</dbReference>
<dbReference type="Pfam" id="PF03446">
    <property type="entry name" value="NAD_binding_2"/>
    <property type="match status" value="1"/>
</dbReference>
<dbReference type="GO" id="GO:0050661">
    <property type="term" value="F:NADP binding"/>
    <property type="evidence" value="ECO:0007669"/>
    <property type="project" value="InterPro"/>
</dbReference>
<dbReference type="RefSeq" id="WP_184213878.1">
    <property type="nucleotide sequence ID" value="NZ_JACHIP010000001.1"/>
</dbReference>
<dbReference type="SUPFAM" id="SSF51735">
    <property type="entry name" value="NAD(P)-binding Rossmann-fold domains"/>
    <property type="match status" value="1"/>
</dbReference>
<dbReference type="InterPro" id="IPR002204">
    <property type="entry name" value="3-OH-isobutyrate_DH-rel_CS"/>
</dbReference>
<dbReference type="EC" id="1.1.1.343" evidence="6"/>
<dbReference type="NCBIfam" id="NF007161">
    <property type="entry name" value="PRK09599.1"/>
    <property type="match status" value="1"/>
</dbReference>
<dbReference type="Gene3D" id="3.40.50.720">
    <property type="entry name" value="NAD(P)-binding Rossmann-like Domain"/>
    <property type="match status" value="1"/>
</dbReference>
<dbReference type="InterPro" id="IPR006115">
    <property type="entry name" value="6PGDH_NADP-bd"/>
</dbReference>
<dbReference type="SUPFAM" id="SSF48179">
    <property type="entry name" value="6-phosphogluconate dehydrogenase C-terminal domain-like"/>
    <property type="match status" value="1"/>
</dbReference>
<dbReference type="PRINTS" id="PR00076">
    <property type="entry name" value="6PGDHDRGNASE"/>
</dbReference>
<keyword evidence="4" id="KW-0311">Gluconate utilization</keyword>
<evidence type="ECO:0000256" key="4">
    <source>
        <dbReference type="ARBA" id="ARBA00023064"/>
    </source>
</evidence>
<evidence type="ECO:0000313" key="6">
    <source>
        <dbReference type="EMBL" id="MBB5056205.1"/>
    </source>
</evidence>
<feature type="domain" description="6-phosphogluconate dehydrogenase C-terminal" evidence="5">
    <location>
        <begin position="185"/>
        <end position="340"/>
    </location>
</feature>
<dbReference type="PANTHER" id="PTHR11811">
    <property type="entry name" value="6-PHOSPHOGLUCONATE DEHYDROGENASE"/>
    <property type="match status" value="1"/>
</dbReference>
<dbReference type="InterPro" id="IPR006114">
    <property type="entry name" value="6PGDH_C"/>
</dbReference>
<comment type="pathway">
    <text evidence="1">Carbohydrate degradation; pentose phosphate pathway.</text>
</comment>
<protein>
    <submittedName>
        <fullName evidence="6">6-phosphogluconate dehydrogenase</fullName>
        <ecNumber evidence="6">1.1.1.343</ecNumber>
        <ecNumber evidence="6">1.1.1.44</ecNumber>
    </submittedName>
</protein>
<dbReference type="Proteomes" id="UP000540989">
    <property type="component" value="Unassembled WGS sequence"/>
</dbReference>
<dbReference type="GO" id="GO:0006098">
    <property type="term" value="P:pentose-phosphate shunt"/>
    <property type="evidence" value="ECO:0007669"/>
    <property type="project" value="InterPro"/>
</dbReference>
<dbReference type="GO" id="GO:0004616">
    <property type="term" value="F:phosphogluconate dehydrogenase (decarboxylating) activity"/>
    <property type="evidence" value="ECO:0007669"/>
    <property type="project" value="UniProtKB-EC"/>
</dbReference>
<comment type="similarity">
    <text evidence="2">Belongs to the 6-phosphogluconate dehydrogenase family.</text>
</comment>
<comment type="caution">
    <text evidence="6">The sequence shown here is derived from an EMBL/GenBank/DDBJ whole genome shotgun (WGS) entry which is preliminary data.</text>
</comment>
<gene>
    <name evidence="6" type="ORF">HDF16_000874</name>
</gene>
<proteinExistence type="inferred from homology"/>
<dbReference type="InterPro" id="IPR006183">
    <property type="entry name" value="Pgluconate_DH"/>
</dbReference>
<dbReference type="GO" id="GO:0016054">
    <property type="term" value="P:organic acid catabolic process"/>
    <property type="evidence" value="ECO:0007669"/>
    <property type="project" value="UniProtKB-ARBA"/>
</dbReference>
<name>A0A7W7ZAD1_9BACT</name>
<evidence type="ECO:0000259" key="5">
    <source>
        <dbReference type="SMART" id="SM01350"/>
    </source>
</evidence>
<evidence type="ECO:0000256" key="2">
    <source>
        <dbReference type="ARBA" id="ARBA00008419"/>
    </source>
</evidence>
<keyword evidence="7" id="KW-1185">Reference proteome</keyword>
<organism evidence="6 7">
    <name type="scientific">Granulicella aggregans</name>
    <dbReference type="NCBI Taxonomy" id="474949"/>
    <lineage>
        <taxon>Bacteria</taxon>
        <taxon>Pseudomonadati</taxon>
        <taxon>Acidobacteriota</taxon>
        <taxon>Terriglobia</taxon>
        <taxon>Terriglobales</taxon>
        <taxon>Acidobacteriaceae</taxon>
        <taxon>Granulicella</taxon>
    </lineage>
</organism>
<dbReference type="EMBL" id="JACHIP010000001">
    <property type="protein sequence ID" value="MBB5056205.1"/>
    <property type="molecule type" value="Genomic_DNA"/>
</dbReference>
<dbReference type="SMART" id="SM01350">
    <property type="entry name" value="6PGD"/>
    <property type="match status" value="1"/>
</dbReference>
<evidence type="ECO:0000256" key="1">
    <source>
        <dbReference type="ARBA" id="ARBA00004959"/>
    </source>
</evidence>
<dbReference type="AlphaFoldDB" id="A0A7W7ZAD1"/>
<evidence type="ECO:0000313" key="7">
    <source>
        <dbReference type="Proteomes" id="UP000540989"/>
    </source>
</evidence>
<dbReference type="Pfam" id="PF00393">
    <property type="entry name" value="6PGD"/>
    <property type="match status" value="2"/>
</dbReference>